<keyword evidence="1" id="KW-0472">Membrane</keyword>
<organism evidence="2 3">
    <name type="scientific">Mediterraneibacter hominis</name>
    <dbReference type="NCBI Taxonomy" id="2763054"/>
    <lineage>
        <taxon>Bacteria</taxon>
        <taxon>Bacillati</taxon>
        <taxon>Bacillota</taxon>
        <taxon>Clostridia</taxon>
        <taxon>Lachnospirales</taxon>
        <taxon>Lachnospiraceae</taxon>
        <taxon>Mediterraneibacter</taxon>
    </lineage>
</organism>
<gene>
    <name evidence="2" type="ORF">H8S37_03040</name>
</gene>
<dbReference type="EMBL" id="JACOPF010000001">
    <property type="protein sequence ID" value="MBC5687913.1"/>
    <property type="molecule type" value="Genomic_DNA"/>
</dbReference>
<evidence type="ECO:0000313" key="3">
    <source>
        <dbReference type="Proteomes" id="UP000652477"/>
    </source>
</evidence>
<evidence type="ECO:0000313" key="2">
    <source>
        <dbReference type="EMBL" id="MBC5687913.1"/>
    </source>
</evidence>
<keyword evidence="1" id="KW-1133">Transmembrane helix</keyword>
<comment type="caution">
    <text evidence="2">The sequence shown here is derived from an EMBL/GenBank/DDBJ whole genome shotgun (WGS) entry which is preliminary data.</text>
</comment>
<accession>A0A923LFT5</accession>
<sequence length="52" mass="6039">MTEVQNFMLTVCFGCTMGFLIGTFSIMVSDGISYLKKKRRKKKEQKEQEKAE</sequence>
<dbReference type="Proteomes" id="UP000652477">
    <property type="component" value="Unassembled WGS sequence"/>
</dbReference>
<evidence type="ECO:0008006" key="4">
    <source>
        <dbReference type="Google" id="ProtNLM"/>
    </source>
</evidence>
<name>A0A923LFT5_9FIRM</name>
<evidence type="ECO:0000256" key="1">
    <source>
        <dbReference type="SAM" id="Phobius"/>
    </source>
</evidence>
<dbReference type="RefSeq" id="WP_186874566.1">
    <property type="nucleotide sequence ID" value="NZ_JACOPF010000001.1"/>
</dbReference>
<keyword evidence="1" id="KW-0812">Transmembrane</keyword>
<proteinExistence type="predicted"/>
<protein>
    <recommendedName>
        <fullName evidence="4">DUF3789 domain-containing protein</fullName>
    </recommendedName>
</protein>
<dbReference type="AlphaFoldDB" id="A0A923LFT5"/>
<keyword evidence="3" id="KW-1185">Reference proteome</keyword>
<feature type="transmembrane region" description="Helical" evidence="1">
    <location>
        <begin position="6"/>
        <end position="35"/>
    </location>
</feature>
<reference evidence="2" key="1">
    <citation type="submission" date="2020-08" db="EMBL/GenBank/DDBJ databases">
        <title>Genome public.</title>
        <authorList>
            <person name="Liu C."/>
            <person name="Sun Q."/>
        </authorList>
    </citation>
    <scope>NUCLEOTIDE SEQUENCE</scope>
    <source>
        <strain evidence="2">NSJ-55</strain>
    </source>
</reference>